<protein>
    <submittedName>
        <fullName evidence="1">Uncharacterized protein</fullName>
    </submittedName>
</protein>
<gene>
    <name evidence="1" type="ORF">HYPSUDRAFT_629951</name>
</gene>
<dbReference type="EMBL" id="KN817520">
    <property type="protein sequence ID" value="KJA28959.1"/>
    <property type="molecule type" value="Genomic_DNA"/>
</dbReference>
<keyword evidence="2" id="KW-1185">Reference proteome</keyword>
<sequence length="170" mass="19260">MDGVADHLTCPLLVHGLSNAMSDRTTRSIKILDHWRKPAIDLIVSVECPPQAPMGLWNVFPIIHNRQPALHATFLLPPSCSVRISTPLFELERTTDHWQSYPTSGILHPKTVYIIITVTATYYSLPHPAVTFVYYNRYSHYPLPNLCACRARARAAPVASPDPCRYRRSR</sequence>
<accession>A0A0D2PDL8</accession>
<evidence type="ECO:0000313" key="2">
    <source>
        <dbReference type="Proteomes" id="UP000054270"/>
    </source>
</evidence>
<dbReference type="Proteomes" id="UP000054270">
    <property type="component" value="Unassembled WGS sequence"/>
</dbReference>
<proteinExistence type="predicted"/>
<reference evidence="2" key="1">
    <citation type="submission" date="2014-04" db="EMBL/GenBank/DDBJ databases">
        <title>Evolutionary Origins and Diversification of the Mycorrhizal Mutualists.</title>
        <authorList>
            <consortium name="DOE Joint Genome Institute"/>
            <consortium name="Mycorrhizal Genomics Consortium"/>
            <person name="Kohler A."/>
            <person name="Kuo A."/>
            <person name="Nagy L.G."/>
            <person name="Floudas D."/>
            <person name="Copeland A."/>
            <person name="Barry K.W."/>
            <person name="Cichocki N."/>
            <person name="Veneault-Fourrey C."/>
            <person name="LaButti K."/>
            <person name="Lindquist E.A."/>
            <person name="Lipzen A."/>
            <person name="Lundell T."/>
            <person name="Morin E."/>
            <person name="Murat C."/>
            <person name="Riley R."/>
            <person name="Ohm R."/>
            <person name="Sun H."/>
            <person name="Tunlid A."/>
            <person name="Henrissat B."/>
            <person name="Grigoriev I.V."/>
            <person name="Hibbett D.S."/>
            <person name="Martin F."/>
        </authorList>
    </citation>
    <scope>NUCLEOTIDE SEQUENCE [LARGE SCALE GENOMIC DNA]</scope>
    <source>
        <strain evidence="2">FD-334 SS-4</strain>
    </source>
</reference>
<evidence type="ECO:0000313" key="1">
    <source>
        <dbReference type="EMBL" id="KJA28959.1"/>
    </source>
</evidence>
<name>A0A0D2PDL8_HYPSF</name>
<organism evidence="1 2">
    <name type="scientific">Hypholoma sublateritium (strain FD-334 SS-4)</name>
    <dbReference type="NCBI Taxonomy" id="945553"/>
    <lineage>
        <taxon>Eukaryota</taxon>
        <taxon>Fungi</taxon>
        <taxon>Dikarya</taxon>
        <taxon>Basidiomycota</taxon>
        <taxon>Agaricomycotina</taxon>
        <taxon>Agaricomycetes</taxon>
        <taxon>Agaricomycetidae</taxon>
        <taxon>Agaricales</taxon>
        <taxon>Agaricineae</taxon>
        <taxon>Strophariaceae</taxon>
        <taxon>Hypholoma</taxon>
    </lineage>
</organism>
<dbReference type="AlphaFoldDB" id="A0A0D2PDL8"/>